<protein>
    <submittedName>
        <fullName evidence="1">Jg10631 protein</fullName>
    </submittedName>
</protein>
<comment type="caution">
    <text evidence="1">The sequence shown here is derived from an EMBL/GenBank/DDBJ whole genome shotgun (WGS) entry which is preliminary data.</text>
</comment>
<sequence>MSDDYEKRISFVINPNPIFISDPPQTLAAPADRQGIQQSHLTILPHNINFFQNTVSIPYHSENPPKLLPHIDRCPQVKKQSSFVVIKTWGISND</sequence>
<accession>A0A8S4RAR0</accession>
<dbReference type="AlphaFoldDB" id="A0A8S4RAR0"/>
<name>A0A8S4RAR0_9NEOP</name>
<dbReference type="Proteomes" id="UP000838756">
    <property type="component" value="Unassembled WGS sequence"/>
</dbReference>
<proteinExistence type="predicted"/>
<reference evidence="1" key="1">
    <citation type="submission" date="2022-03" db="EMBL/GenBank/DDBJ databases">
        <authorList>
            <person name="Lindestad O."/>
        </authorList>
    </citation>
    <scope>NUCLEOTIDE SEQUENCE</scope>
</reference>
<keyword evidence="2" id="KW-1185">Reference proteome</keyword>
<organism evidence="1 2">
    <name type="scientific">Pararge aegeria aegeria</name>
    <dbReference type="NCBI Taxonomy" id="348720"/>
    <lineage>
        <taxon>Eukaryota</taxon>
        <taxon>Metazoa</taxon>
        <taxon>Ecdysozoa</taxon>
        <taxon>Arthropoda</taxon>
        <taxon>Hexapoda</taxon>
        <taxon>Insecta</taxon>
        <taxon>Pterygota</taxon>
        <taxon>Neoptera</taxon>
        <taxon>Endopterygota</taxon>
        <taxon>Lepidoptera</taxon>
        <taxon>Glossata</taxon>
        <taxon>Ditrysia</taxon>
        <taxon>Papilionoidea</taxon>
        <taxon>Nymphalidae</taxon>
        <taxon>Satyrinae</taxon>
        <taxon>Satyrini</taxon>
        <taxon>Parargina</taxon>
        <taxon>Pararge</taxon>
    </lineage>
</organism>
<evidence type="ECO:0000313" key="2">
    <source>
        <dbReference type="Proteomes" id="UP000838756"/>
    </source>
</evidence>
<dbReference type="EMBL" id="CAKXAJ010024990">
    <property type="protein sequence ID" value="CAH2233665.1"/>
    <property type="molecule type" value="Genomic_DNA"/>
</dbReference>
<evidence type="ECO:0000313" key="1">
    <source>
        <dbReference type="EMBL" id="CAH2233665.1"/>
    </source>
</evidence>
<gene>
    <name evidence="1" type="primary">jg10631</name>
    <name evidence="1" type="ORF">PAEG_LOCUS11601</name>
</gene>